<gene>
    <name evidence="2" type="ORF">PCOR1329_LOCUS19431</name>
</gene>
<evidence type="ECO:0000313" key="3">
    <source>
        <dbReference type="Proteomes" id="UP001189429"/>
    </source>
</evidence>
<evidence type="ECO:0000256" key="1">
    <source>
        <dbReference type="SAM" id="MobiDB-lite"/>
    </source>
</evidence>
<dbReference type="EMBL" id="CAUYUJ010006203">
    <property type="protein sequence ID" value="CAK0816482.1"/>
    <property type="molecule type" value="Genomic_DNA"/>
</dbReference>
<sequence length="169" mass="18644">QSDHAPQTGETDTTQAPKPQRGPRFLRPSCAEAKRKDDDDDDDDGDGDGDGDGAQDWCAVYINLARRPDRRERLLGQLGAWNGALARRLQRVDAVDGQRLDLGDELVARVVDEQALERAEHARRRGAYTIVHRGGHLMHFDNHLTPGGIACAMSHRRALEAVASHPTAR</sequence>
<feature type="compositionally biased region" description="Polar residues" evidence="1">
    <location>
        <begin position="1"/>
        <end position="17"/>
    </location>
</feature>
<protein>
    <submittedName>
        <fullName evidence="2">Uncharacterized protein</fullName>
    </submittedName>
</protein>
<reference evidence="2" key="1">
    <citation type="submission" date="2023-10" db="EMBL/GenBank/DDBJ databases">
        <authorList>
            <person name="Chen Y."/>
            <person name="Shah S."/>
            <person name="Dougan E. K."/>
            <person name="Thang M."/>
            <person name="Chan C."/>
        </authorList>
    </citation>
    <scope>NUCLEOTIDE SEQUENCE [LARGE SCALE GENOMIC DNA]</scope>
</reference>
<evidence type="ECO:0000313" key="2">
    <source>
        <dbReference type="EMBL" id="CAK0816482.1"/>
    </source>
</evidence>
<dbReference type="Proteomes" id="UP001189429">
    <property type="component" value="Unassembled WGS sequence"/>
</dbReference>
<keyword evidence="3" id="KW-1185">Reference proteome</keyword>
<comment type="caution">
    <text evidence="2">The sequence shown here is derived from an EMBL/GenBank/DDBJ whole genome shotgun (WGS) entry which is preliminary data.</text>
</comment>
<feature type="non-terminal residue" evidence="2">
    <location>
        <position position="169"/>
    </location>
</feature>
<organism evidence="2 3">
    <name type="scientific">Prorocentrum cordatum</name>
    <dbReference type="NCBI Taxonomy" id="2364126"/>
    <lineage>
        <taxon>Eukaryota</taxon>
        <taxon>Sar</taxon>
        <taxon>Alveolata</taxon>
        <taxon>Dinophyceae</taxon>
        <taxon>Prorocentrales</taxon>
        <taxon>Prorocentraceae</taxon>
        <taxon>Prorocentrum</taxon>
    </lineage>
</organism>
<accession>A0ABN9RFN2</accession>
<proteinExistence type="predicted"/>
<feature type="compositionally biased region" description="Acidic residues" evidence="1">
    <location>
        <begin position="38"/>
        <end position="52"/>
    </location>
</feature>
<feature type="region of interest" description="Disordered" evidence="1">
    <location>
        <begin position="1"/>
        <end position="52"/>
    </location>
</feature>
<name>A0ABN9RFN2_9DINO</name>
<feature type="non-terminal residue" evidence="2">
    <location>
        <position position="1"/>
    </location>
</feature>